<dbReference type="OrthoDB" id="1884855at2759"/>
<evidence type="ECO:0000313" key="11">
    <source>
        <dbReference type="EMBL" id="TFK96761.1"/>
    </source>
</evidence>
<comment type="subcellular location">
    <subcellularLocation>
        <location evidence="1">Chromosome</location>
        <location evidence="1">Centromere</location>
        <location evidence="1">Kinetochore</location>
    </subcellularLocation>
</comment>
<dbReference type="PANTHER" id="PTHR14527:SF2">
    <property type="entry name" value="PROTEIN MIS12 HOMOLOG"/>
    <property type="match status" value="1"/>
</dbReference>
<keyword evidence="3" id="KW-0158">Chromosome</keyword>
<keyword evidence="5" id="KW-0498">Mitosis</keyword>
<evidence type="ECO:0000313" key="12">
    <source>
        <dbReference type="Proteomes" id="UP000305067"/>
    </source>
</evidence>
<feature type="compositionally biased region" description="Low complexity" evidence="10">
    <location>
        <begin position="62"/>
        <end position="83"/>
    </location>
</feature>
<proteinExistence type="inferred from homology"/>
<dbReference type="Pfam" id="PF05859">
    <property type="entry name" value="Mis12"/>
    <property type="match status" value="1"/>
</dbReference>
<evidence type="ECO:0000256" key="7">
    <source>
        <dbReference type="ARBA" id="ARBA00023054"/>
    </source>
</evidence>
<dbReference type="GO" id="GO:0051301">
    <property type="term" value="P:cell division"/>
    <property type="evidence" value="ECO:0007669"/>
    <property type="project" value="UniProtKB-KW"/>
</dbReference>
<evidence type="ECO:0000256" key="6">
    <source>
        <dbReference type="ARBA" id="ARBA00022838"/>
    </source>
</evidence>
<keyword evidence="4" id="KW-0132">Cell division</keyword>
<sequence>SPAPPPIQVDAPSLLIPEILGFSPQLLLDDLVDAANEVQLQVVEGMDTFLQRWADDRAKSRSQPSNSNSQSSSQNPSDAQQQAEWDATEEVESGIISFQTLLQEHTDIAFDLFEVWTLRNVFSVRHPRHEDLEKYIQLRHHVGVVQEGREREGEAVEGLVESRRKLSAQRALKRTYTLALSQTRTRLARLRALTASYSALDNPALTTQHSIPPQLHALNSSLTDLPDMDAAHFASQLPPSSGPTEEMWEAGETGYLNWAVGQVVGRAEK</sequence>
<comment type="similarity">
    <text evidence="2">Belongs to the mis12 family.</text>
</comment>
<feature type="region of interest" description="Disordered" evidence="10">
    <location>
        <begin position="56"/>
        <end position="86"/>
    </location>
</feature>
<dbReference type="STRING" id="1884261.A0A5C3Q4M9"/>
<evidence type="ECO:0000256" key="3">
    <source>
        <dbReference type="ARBA" id="ARBA00022454"/>
    </source>
</evidence>
<feature type="non-terminal residue" evidence="11">
    <location>
        <position position="1"/>
    </location>
</feature>
<evidence type="ECO:0000256" key="10">
    <source>
        <dbReference type="SAM" id="MobiDB-lite"/>
    </source>
</evidence>
<dbReference type="AlphaFoldDB" id="A0A5C3Q4M9"/>
<evidence type="ECO:0000256" key="5">
    <source>
        <dbReference type="ARBA" id="ARBA00022776"/>
    </source>
</evidence>
<evidence type="ECO:0000256" key="4">
    <source>
        <dbReference type="ARBA" id="ARBA00022618"/>
    </source>
</evidence>
<dbReference type="GO" id="GO:0000070">
    <property type="term" value="P:mitotic sister chromatid segregation"/>
    <property type="evidence" value="ECO:0007669"/>
    <property type="project" value="TreeGrafter"/>
</dbReference>
<protein>
    <submittedName>
        <fullName evidence="11">Mis12 protein-domain-containing protein</fullName>
    </submittedName>
</protein>
<keyword evidence="7" id="KW-0175">Coiled coil</keyword>
<dbReference type="EMBL" id="ML178855">
    <property type="protein sequence ID" value="TFK96761.1"/>
    <property type="molecule type" value="Genomic_DNA"/>
</dbReference>
<feature type="non-terminal residue" evidence="11">
    <location>
        <position position="269"/>
    </location>
</feature>
<accession>A0A5C3Q4M9</accession>
<gene>
    <name evidence="11" type="ORF">BDV98DRAFT_473532</name>
</gene>
<dbReference type="GO" id="GO:0051382">
    <property type="term" value="P:kinetochore assembly"/>
    <property type="evidence" value="ECO:0007669"/>
    <property type="project" value="TreeGrafter"/>
</dbReference>
<keyword evidence="12" id="KW-1185">Reference proteome</keyword>
<evidence type="ECO:0000256" key="9">
    <source>
        <dbReference type="ARBA" id="ARBA00023328"/>
    </source>
</evidence>
<dbReference type="GO" id="GO:0000444">
    <property type="term" value="C:MIS12/MIND type complex"/>
    <property type="evidence" value="ECO:0007669"/>
    <property type="project" value="TreeGrafter"/>
</dbReference>
<reference evidence="11 12" key="1">
    <citation type="journal article" date="2019" name="Nat. Ecol. Evol.">
        <title>Megaphylogeny resolves global patterns of mushroom evolution.</title>
        <authorList>
            <person name="Varga T."/>
            <person name="Krizsan K."/>
            <person name="Foldi C."/>
            <person name="Dima B."/>
            <person name="Sanchez-Garcia M."/>
            <person name="Sanchez-Ramirez S."/>
            <person name="Szollosi G.J."/>
            <person name="Szarkandi J.G."/>
            <person name="Papp V."/>
            <person name="Albert L."/>
            <person name="Andreopoulos W."/>
            <person name="Angelini C."/>
            <person name="Antonin V."/>
            <person name="Barry K.W."/>
            <person name="Bougher N.L."/>
            <person name="Buchanan P."/>
            <person name="Buyck B."/>
            <person name="Bense V."/>
            <person name="Catcheside P."/>
            <person name="Chovatia M."/>
            <person name="Cooper J."/>
            <person name="Damon W."/>
            <person name="Desjardin D."/>
            <person name="Finy P."/>
            <person name="Geml J."/>
            <person name="Haridas S."/>
            <person name="Hughes K."/>
            <person name="Justo A."/>
            <person name="Karasinski D."/>
            <person name="Kautmanova I."/>
            <person name="Kiss B."/>
            <person name="Kocsube S."/>
            <person name="Kotiranta H."/>
            <person name="LaButti K.M."/>
            <person name="Lechner B.E."/>
            <person name="Liimatainen K."/>
            <person name="Lipzen A."/>
            <person name="Lukacs Z."/>
            <person name="Mihaltcheva S."/>
            <person name="Morgado L.N."/>
            <person name="Niskanen T."/>
            <person name="Noordeloos M.E."/>
            <person name="Ohm R.A."/>
            <person name="Ortiz-Santana B."/>
            <person name="Ovrebo C."/>
            <person name="Racz N."/>
            <person name="Riley R."/>
            <person name="Savchenko A."/>
            <person name="Shiryaev A."/>
            <person name="Soop K."/>
            <person name="Spirin V."/>
            <person name="Szebenyi C."/>
            <person name="Tomsovsky M."/>
            <person name="Tulloss R.E."/>
            <person name="Uehling J."/>
            <person name="Grigoriev I.V."/>
            <person name="Vagvolgyi C."/>
            <person name="Papp T."/>
            <person name="Martin F.M."/>
            <person name="Miettinen O."/>
            <person name="Hibbett D.S."/>
            <person name="Nagy L.G."/>
        </authorList>
    </citation>
    <scope>NUCLEOTIDE SEQUENCE [LARGE SCALE GENOMIC DNA]</scope>
    <source>
        <strain evidence="11 12">CBS 309.79</strain>
    </source>
</reference>
<organism evidence="11 12">
    <name type="scientific">Pterulicium gracile</name>
    <dbReference type="NCBI Taxonomy" id="1884261"/>
    <lineage>
        <taxon>Eukaryota</taxon>
        <taxon>Fungi</taxon>
        <taxon>Dikarya</taxon>
        <taxon>Basidiomycota</taxon>
        <taxon>Agaricomycotina</taxon>
        <taxon>Agaricomycetes</taxon>
        <taxon>Agaricomycetidae</taxon>
        <taxon>Agaricales</taxon>
        <taxon>Pleurotineae</taxon>
        <taxon>Pterulaceae</taxon>
        <taxon>Pterulicium</taxon>
    </lineage>
</organism>
<keyword evidence="6" id="KW-0995">Kinetochore</keyword>
<dbReference type="InterPro" id="IPR008685">
    <property type="entry name" value="Centromere_Mis12"/>
</dbReference>
<evidence type="ECO:0000256" key="2">
    <source>
        <dbReference type="ARBA" id="ARBA00008643"/>
    </source>
</evidence>
<dbReference type="PANTHER" id="PTHR14527">
    <property type="entry name" value="PROTEIN MIS12 HOMOLOG"/>
    <property type="match status" value="1"/>
</dbReference>
<dbReference type="Proteomes" id="UP000305067">
    <property type="component" value="Unassembled WGS sequence"/>
</dbReference>
<keyword evidence="8" id="KW-0131">Cell cycle</keyword>
<evidence type="ECO:0000256" key="1">
    <source>
        <dbReference type="ARBA" id="ARBA00004629"/>
    </source>
</evidence>
<name>A0A5C3Q4M9_9AGAR</name>
<dbReference type="GO" id="GO:0005634">
    <property type="term" value="C:nucleus"/>
    <property type="evidence" value="ECO:0007669"/>
    <property type="project" value="InterPro"/>
</dbReference>
<evidence type="ECO:0000256" key="8">
    <source>
        <dbReference type="ARBA" id="ARBA00023306"/>
    </source>
</evidence>
<keyword evidence="9" id="KW-0137">Centromere</keyword>